<reference evidence="2" key="1">
    <citation type="submission" date="2022-05" db="EMBL/GenBank/DDBJ databases">
        <authorList>
            <person name="Cao W."/>
            <person name="Jia N."/>
            <person name="Lam T.T.-Y."/>
            <person name="Ni X."/>
            <person name="Liu J."/>
        </authorList>
    </citation>
    <scope>NUCLEOTIDE SEQUENCE</scope>
    <source>
        <strain evidence="2">TIGMIC 15</strain>
    </source>
</reference>
<keyword evidence="1" id="KW-0812">Transmembrane</keyword>
<proteinExistence type="predicted"/>
<feature type="transmembrane region" description="Helical" evidence="1">
    <location>
        <begin position="582"/>
        <end position="606"/>
    </location>
</feature>
<feature type="transmembrane region" description="Helical" evidence="1">
    <location>
        <begin position="549"/>
        <end position="570"/>
    </location>
</feature>
<evidence type="ECO:0000313" key="2">
    <source>
        <dbReference type="EMBL" id="UYL95476.1"/>
    </source>
</evidence>
<organism evidence="2">
    <name type="scientific">Dali Chuvi tick virus 1</name>
    <dbReference type="NCBI Taxonomy" id="2972094"/>
    <lineage>
        <taxon>Viruses</taxon>
        <taxon>Riboviria</taxon>
        <taxon>Orthornavirae</taxon>
        <taxon>Negarnaviricota</taxon>
        <taxon>Haploviricotina</taxon>
        <taxon>Monjiviricetes</taxon>
        <taxon>Jingchuvirales</taxon>
        <taxon>Chuviridae</taxon>
    </lineage>
</organism>
<sequence length="662" mass="72291">MALPNVCLALLTVYLLTAPTSALVGFDCTSRPTNITAISLSSVTPCSTNLQDVTYQTVVVQLLQARSSDAVPLTACLVERSYVITHCGMHSHSSSTAGGFVTGEIVQVAQNECYLAHTTGQLRVGLDTVLTGLRVNSSETRPVTEMGRIDHGTHKCEGASFSIRGTTYTSAIMQSSYKITLVESWGTLDLNTGVIRTAGGYSHKFSTGRSFDADLGNIYWSTGAHTSACTKTAYLVLYEGAGTLAIAAKGGRTLMVNTSDVALAVGLTKPILLCYHHAFETDHPKLHVVVESQQGMGFYFQKSSIDPVEVDLFLYANTKLVFVERHLAKELKTVYQHFHERTCRLQHQSLQQLTTLAFIAPEEFAWLYTGRPGVTAIVRGEVVYVMECPAVTVQFRQTNTCYQEIPVWDSQNNTAFLKPRSRILTPFGTELECSPLAPALFYLQGAWVSFSPNPTHVSPPKVLAAQPGEMWTYTLPPNLITAGIYAQETLLKYQQRLMFPISKEAVVNTMAARVAGVPVGTQNLDVSSLIKQGALDLIQHSFMERVYGWWWTVSVNLAGIVGLVYVLMLLRAIINLALNGTFLYRTFGCGVQLLAALCGTIAKYLLLREHLNRYAPAASVVDEEPAAETSPSLPMAQVTVPPTETETLYPRQGLCYAPATSA</sequence>
<dbReference type="EMBL" id="ON746384">
    <property type="protein sequence ID" value="UYL95476.1"/>
    <property type="molecule type" value="Viral_cRNA"/>
</dbReference>
<name>A0A9E7V229_9VIRU</name>
<evidence type="ECO:0000256" key="1">
    <source>
        <dbReference type="SAM" id="Phobius"/>
    </source>
</evidence>
<keyword evidence="1" id="KW-0472">Membrane</keyword>
<accession>A0A9E7V229</accession>
<protein>
    <submittedName>
        <fullName evidence="2">Glycoprotein</fullName>
    </submittedName>
</protein>
<dbReference type="Pfam" id="PF24664">
    <property type="entry name" value="Monjiviricetes_fusion"/>
    <property type="match status" value="1"/>
</dbReference>
<keyword evidence="1" id="KW-1133">Transmembrane helix</keyword>